<dbReference type="CDD" id="cd15718">
    <property type="entry name" value="FYVE_WDFY1_like"/>
    <property type="match status" value="1"/>
</dbReference>
<dbReference type="Proteomes" id="UP000286415">
    <property type="component" value="Unassembled WGS sequence"/>
</dbReference>
<reference evidence="1 2" key="1">
    <citation type="journal article" date="2018" name="Biotechnol. Adv.">
        <title>Improved genomic resources and new bioinformatic workflow for the carcinogenic parasite Clonorchis sinensis: Biotechnological implications.</title>
        <authorList>
            <person name="Wang D."/>
            <person name="Korhonen P.K."/>
            <person name="Gasser R.B."/>
            <person name="Young N.D."/>
        </authorList>
    </citation>
    <scope>NUCLEOTIDE SEQUENCE [LARGE SCALE GENOMIC DNA]</scope>
    <source>
        <strain evidence="1">Cs-k2</strain>
    </source>
</reference>
<dbReference type="Pfam" id="PF01363">
    <property type="entry name" value="FYVE"/>
    <property type="match status" value="1"/>
</dbReference>
<dbReference type="InterPro" id="IPR000306">
    <property type="entry name" value="Znf_FYVE"/>
</dbReference>
<dbReference type="Pfam" id="PF00400">
    <property type="entry name" value="WD40"/>
    <property type="match status" value="3"/>
</dbReference>
<dbReference type="InterPro" id="IPR011011">
    <property type="entry name" value="Znf_FYVE_PHD"/>
</dbReference>
<dbReference type="OrthoDB" id="63070at2759"/>
<dbReference type="InterPro" id="IPR013083">
    <property type="entry name" value="Znf_RING/FYVE/PHD"/>
</dbReference>
<dbReference type="InterPro" id="IPR019775">
    <property type="entry name" value="WD40_repeat_CS"/>
</dbReference>
<dbReference type="FunCoup" id="A0A3R7DAB9">
    <property type="interactions" value="712"/>
</dbReference>
<dbReference type="EMBL" id="NIRI02000056">
    <property type="protein sequence ID" value="KAG5446107.1"/>
    <property type="molecule type" value="Genomic_DNA"/>
</dbReference>
<dbReference type="InterPro" id="IPR036322">
    <property type="entry name" value="WD40_repeat_dom_sf"/>
</dbReference>
<dbReference type="InterPro" id="IPR001680">
    <property type="entry name" value="WD40_rpt"/>
</dbReference>
<dbReference type="Gene3D" id="2.130.10.10">
    <property type="entry name" value="YVTN repeat-like/Quinoprotein amine dehydrogenase"/>
    <property type="match status" value="2"/>
</dbReference>
<protein>
    <submittedName>
        <fullName evidence="1">WD repeat and FYVE domain-containing protein 2</fullName>
    </submittedName>
</protein>
<dbReference type="FunFam" id="3.30.40.10:FF:000105">
    <property type="entry name" value="WD repeat and FYVE domain-containing protein 2"/>
    <property type="match status" value="1"/>
</dbReference>
<dbReference type="GO" id="GO:0046872">
    <property type="term" value="F:metal ion binding"/>
    <property type="evidence" value="ECO:0007669"/>
    <property type="project" value="InterPro"/>
</dbReference>
<dbReference type="PROSITE" id="PS50082">
    <property type="entry name" value="WD_REPEATS_2"/>
    <property type="match status" value="1"/>
</dbReference>
<reference evidence="1 2" key="2">
    <citation type="journal article" date="2021" name="Genomics">
        <title>High-quality reference genome for Clonorchis sinensis.</title>
        <authorList>
            <person name="Young N.D."/>
            <person name="Stroehlein A.J."/>
            <person name="Kinkar L."/>
            <person name="Wang T."/>
            <person name="Sohn W.M."/>
            <person name="Chang B.C.H."/>
            <person name="Kaur P."/>
            <person name="Weisz D."/>
            <person name="Dudchenko O."/>
            <person name="Aiden E.L."/>
            <person name="Korhonen P.K."/>
            <person name="Gasser R.B."/>
        </authorList>
    </citation>
    <scope>NUCLEOTIDE SEQUENCE [LARGE SCALE GENOMIC DNA]</scope>
    <source>
        <strain evidence="1">Cs-k2</strain>
    </source>
</reference>
<dbReference type="PROSITE" id="PS50178">
    <property type="entry name" value="ZF_FYVE"/>
    <property type="match status" value="1"/>
</dbReference>
<gene>
    <name evidence="1" type="ORF">CSKR_103818</name>
</gene>
<sequence length="413" mass="46011">MATLIQDGSHDVRRPELVFKIDGFGCDVNDAIFLPGKECIVTGTEDRSLRVWMRRDTGRFWPSAMEVLPSPVTCLTYCSETRQIYAGLENGTVVEFILAEDLNHLQHKRDYLSHTARVNAIISALDMKWIISTSKDRTVAWYSSETGKHLSGYQLEAAGTCLEYDAGSHYVFAGDASGRITLLSLTHSGGHTECRSVRELRVHEQGVTSLSWDSLNSRLFSSSNNRSVILWDIGGAKGTAIDLQGHSKDATCVSWWPTGNSQAAAQHRGLAVSGGLDGLVIFWLMDPSRVEAPSWSESDVCQICGTPFFWNVKKMWDVMSVGVRQHHCRRCGKAVCDKCSPSRSSLPAMGFERDVRMCNVCSPSITDADRRSLAILFDARHPILRLRIEESLNLLLTIGRDRVLKVWDIKPFA</sequence>
<dbReference type="InterPro" id="IPR017455">
    <property type="entry name" value="Znf_FYVE-rel"/>
</dbReference>
<comment type="caution">
    <text evidence="1">The sequence shown here is derived from an EMBL/GenBank/DDBJ whole genome shotgun (WGS) entry which is preliminary data.</text>
</comment>
<proteinExistence type="predicted"/>
<dbReference type="PROSITE" id="PS00678">
    <property type="entry name" value="WD_REPEATS_1"/>
    <property type="match status" value="2"/>
</dbReference>
<organism evidence="1 2">
    <name type="scientific">Clonorchis sinensis</name>
    <name type="common">Chinese liver fluke</name>
    <dbReference type="NCBI Taxonomy" id="79923"/>
    <lineage>
        <taxon>Eukaryota</taxon>
        <taxon>Metazoa</taxon>
        <taxon>Spiralia</taxon>
        <taxon>Lophotrochozoa</taxon>
        <taxon>Platyhelminthes</taxon>
        <taxon>Trematoda</taxon>
        <taxon>Digenea</taxon>
        <taxon>Opisthorchiida</taxon>
        <taxon>Opisthorchiata</taxon>
        <taxon>Opisthorchiidae</taxon>
        <taxon>Clonorchis</taxon>
    </lineage>
</organism>
<dbReference type="InterPro" id="IPR042234">
    <property type="entry name" value="WDFY1/WDFY2"/>
</dbReference>
<keyword evidence="2" id="KW-1185">Reference proteome</keyword>
<dbReference type="InParanoid" id="A0A3R7DAB9"/>
<dbReference type="SUPFAM" id="SSF57903">
    <property type="entry name" value="FYVE/PHD zinc finger"/>
    <property type="match status" value="1"/>
</dbReference>
<dbReference type="PANTHER" id="PTHR46189">
    <property type="entry name" value="LD41958P"/>
    <property type="match status" value="1"/>
</dbReference>
<dbReference type="STRING" id="79923.A0A3R7DAB9"/>
<dbReference type="PANTHER" id="PTHR46189:SF1">
    <property type="entry name" value="LD41958P"/>
    <property type="match status" value="1"/>
</dbReference>
<accession>A0A3R7DAB9</accession>
<dbReference type="SMART" id="SM00064">
    <property type="entry name" value="FYVE"/>
    <property type="match status" value="1"/>
</dbReference>
<evidence type="ECO:0000313" key="2">
    <source>
        <dbReference type="Proteomes" id="UP000286415"/>
    </source>
</evidence>
<dbReference type="AlphaFoldDB" id="A0A3R7DAB9"/>
<dbReference type="SMART" id="SM00320">
    <property type="entry name" value="WD40"/>
    <property type="match status" value="5"/>
</dbReference>
<dbReference type="PROSITE" id="PS50294">
    <property type="entry name" value="WD_REPEATS_REGION"/>
    <property type="match status" value="2"/>
</dbReference>
<dbReference type="InterPro" id="IPR015943">
    <property type="entry name" value="WD40/YVTN_repeat-like_dom_sf"/>
</dbReference>
<evidence type="ECO:0000313" key="1">
    <source>
        <dbReference type="EMBL" id="KAG5446107.1"/>
    </source>
</evidence>
<dbReference type="GO" id="GO:0005769">
    <property type="term" value="C:early endosome"/>
    <property type="evidence" value="ECO:0007669"/>
    <property type="project" value="TreeGrafter"/>
</dbReference>
<name>A0A3R7DAB9_CLOSI</name>
<dbReference type="Gene3D" id="3.30.40.10">
    <property type="entry name" value="Zinc/RING finger domain, C3HC4 (zinc finger)"/>
    <property type="match status" value="1"/>
</dbReference>
<dbReference type="SUPFAM" id="SSF50978">
    <property type="entry name" value="WD40 repeat-like"/>
    <property type="match status" value="1"/>
</dbReference>